<comment type="caution">
    <text evidence="2">The sequence shown here is derived from an EMBL/GenBank/DDBJ whole genome shotgun (WGS) entry which is preliminary data.</text>
</comment>
<proteinExistence type="predicted"/>
<dbReference type="AlphaFoldDB" id="A0A412RHS5"/>
<protein>
    <submittedName>
        <fullName evidence="2">Uncharacterized protein</fullName>
    </submittedName>
</protein>
<dbReference type="Proteomes" id="UP000283765">
    <property type="component" value="Unassembled WGS sequence"/>
</dbReference>
<reference evidence="2 3" key="1">
    <citation type="submission" date="2018-08" db="EMBL/GenBank/DDBJ databases">
        <title>A genome reference for cultivated species of the human gut microbiota.</title>
        <authorList>
            <person name="Zou Y."/>
            <person name="Xue W."/>
            <person name="Luo G."/>
        </authorList>
    </citation>
    <scope>NUCLEOTIDE SEQUENCE [LARGE SCALE GENOMIC DNA]</scope>
    <source>
        <strain evidence="2 3">AF17-27</strain>
    </source>
</reference>
<name>A0A412RHS5_9FIRM</name>
<evidence type="ECO:0000313" key="3">
    <source>
        <dbReference type="Proteomes" id="UP000283765"/>
    </source>
</evidence>
<keyword evidence="1" id="KW-0732">Signal</keyword>
<organism evidence="2 3">
    <name type="scientific">Agathobacter rectalis</name>
    <dbReference type="NCBI Taxonomy" id="39491"/>
    <lineage>
        <taxon>Bacteria</taxon>
        <taxon>Bacillati</taxon>
        <taxon>Bacillota</taxon>
        <taxon>Clostridia</taxon>
        <taxon>Lachnospirales</taxon>
        <taxon>Lachnospiraceae</taxon>
        <taxon>Agathobacter</taxon>
    </lineage>
</organism>
<dbReference type="EMBL" id="QRXR01000023">
    <property type="protein sequence ID" value="RGU21403.1"/>
    <property type="molecule type" value="Genomic_DNA"/>
</dbReference>
<feature type="chain" id="PRO_5019347117" evidence="1">
    <location>
        <begin position="23"/>
        <end position="388"/>
    </location>
</feature>
<feature type="signal peptide" evidence="1">
    <location>
        <begin position="1"/>
        <end position="22"/>
    </location>
</feature>
<sequence length="388" mass="42380">MKKSISGVSTLLLMTLMLTSCAAVPESKTKDGVNYAVSNSEKAIEEAVRNGLEDKAQFIEKNGDGYTCVCDLGEGDSTFRINARVTNYGTDTVSKIKAEPDPSALDKEQINKLLFDGAMVENTNTDTESTEADTDGEENAEMVGMQSTRQMHYSGNDGTKRFDTITDAGFFFIDDTLSNQYNKIDLNGGITGDADISDEYTKEMAVNKLTDVIRKIAGMDIAVLSSTSTTDGNGNGYYQIKFVSAIDGIPLAINDRDMNSDNIIDSYGEALIGSDGIAKIEATNLLWKGVKADKKEQCLKLGEVLSLLEMYISNGQLSCSKEITFSKCGLEYMAKTDDWTTAELIPVWRFYIPAEQLTESEMGVVAVNDDIPTDIYINAIDGKIEQMN</sequence>
<evidence type="ECO:0000313" key="2">
    <source>
        <dbReference type="EMBL" id="RGU21403.1"/>
    </source>
</evidence>
<accession>A0A412RHS5</accession>
<dbReference type="RefSeq" id="WP_117994651.1">
    <property type="nucleotide sequence ID" value="NZ_QRXR01000023.1"/>
</dbReference>
<gene>
    <name evidence="2" type="ORF">DWW89_12465</name>
</gene>
<evidence type="ECO:0000256" key="1">
    <source>
        <dbReference type="SAM" id="SignalP"/>
    </source>
</evidence>
<dbReference type="PROSITE" id="PS51257">
    <property type="entry name" value="PROKAR_LIPOPROTEIN"/>
    <property type="match status" value="1"/>
</dbReference>